<sequence>MGDVYSDGILLMETFTRKKPMDDLFVEELTLKRWVFESFPDRVVDVVDANEQFSSKETCFKLLMELALQCTSESPQDRITMKDVLIRLNKIQTNFLQSATYKPKWKHGMAASEIVTSETGGLPEIKEVQLL</sequence>
<dbReference type="AlphaFoldDB" id="A0AAE1S6T7"/>
<organism evidence="2 3">
    <name type="scientific">Anisodus tanguticus</name>
    <dbReference type="NCBI Taxonomy" id="243964"/>
    <lineage>
        <taxon>Eukaryota</taxon>
        <taxon>Viridiplantae</taxon>
        <taxon>Streptophyta</taxon>
        <taxon>Embryophyta</taxon>
        <taxon>Tracheophyta</taxon>
        <taxon>Spermatophyta</taxon>
        <taxon>Magnoliopsida</taxon>
        <taxon>eudicotyledons</taxon>
        <taxon>Gunneridae</taxon>
        <taxon>Pentapetalae</taxon>
        <taxon>asterids</taxon>
        <taxon>lamiids</taxon>
        <taxon>Solanales</taxon>
        <taxon>Solanaceae</taxon>
        <taxon>Solanoideae</taxon>
        <taxon>Hyoscyameae</taxon>
        <taxon>Anisodus</taxon>
    </lineage>
</organism>
<feature type="domain" description="Serine-threonine/tyrosine-protein kinase catalytic" evidence="1">
    <location>
        <begin position="3"/>
        <end position="86"/>
    </location>
</feature>
<gene>
    <name evidence="2" type="ORF">RND71_016126</name>
</gene>
<dbReference type="InterPro" id="IPR011009">
    <property type="entry name" value="Kinase-like_dom_sf"/>
</dbReference>
<dbReference type="Gene3D" id="1.10.510.10">
    <property type="entry name" value="Transferase(Phosphotransferase) domain 1"/>
    <property type="match status" value="1"/>
</dbReference>
<evidence type="ECO:0000313" key="3">
    <source>
        <dbReference type="Proteomes" id="UP001291623"/>
    </source>
</evidence>
<dbReference type="SUPFAM" id="SSF56112">
    <property type="entry name" value="Protein kinase-like (PK-like)"/>
    <property type="match status" value="1"/>
</dbReference>
<proteinExistence type="predicted"/>
<dbReference type="Pfam" id="PF07714">
    <property type="entry name" value="PK_Tyr_Ser-Thr"/>
    <property type="match status" value="1"/>
</dbReference>
<dbReference type="InterPro" id="IPR001245">
    <property type="entry name" value="Ser-Thr/Tyr_kinase_cat_dom"/>
</dbReference>
<dbReference type="InterPro" id="IPR051564">
    <property type="entry name" value="LRR_receptor-like_kinase"/>
</dbReference>
<dbReference type="GO" id="GO:0004672">
    <property type="term" value="F:protein kinase activity"/>
    <property type="evidence" value="ECO:0007669"/>
    <property type="project" value="InterPro"/>
</dbReference>
<evidence type="ECO:0000313" key="2">
    <source>
        <dbReference type="EMBL" id="KAK4364768.1"/>
    </source>
</evidence>
<dbReference type="PANTHER" id="PTHR48055">
    <property type="entry name" value="LEUCINE-RICH REPEAT RECEPTOR PROTEIN KINASE EMS1"/>
    <property type="match status" value="1"/>
</dbReference>
<comment type="caution">
    <text evidence="2">The sequence shown here is derived from an EMBL/GenBank/DDBJ whole genome shotgun (WGS) entry which is preliminary data.</text>
</comment>
<dbReference type="Proteomes" id="UP001291623">
    <property type="component" value="Unassembled WGS sequence"/>
</dbReference>
<evidence type="ECO:0000259" key="1">
    <source>
        <dbReference type="Pfam" id="PF07714"/>
    </source>
</evidence>
<keyword evidence="3" id="KW-1185">Reference proteome</keyword>
<dbReference type="GO" id="GO:0016020">
    <property type="term" value="C:membrane"/>
    <property type="evidence" value="ECO:0007669"/>
    <property type="project" value="TreeGrafter"/>
</dbReference>
<accession>A0AAE1S6T7</accession>
<reference evidence="2" key="1">
    <citation type="submission" date="2023-12" db="EMBL/GenBank/DDBJ databases">
        <title>Genome assembly of Anisodus tanguticus.</title>
        <authorList>
            <person name="Wang Y.-J."/>
        </authorList>
    </citation>
    <scope>NUCLEOTIDE SEQUENCE</scope>
    <source>
        <strain evidence="2">KB-2021</strain>
        <tissue evidence="2">Leaf</tissue>
    </source>
</reference>
<protein>
    <recommendedName>
        <fullName evidence="1">Serine-threonine/tyrosine-protein kinase catalytic domain-containing protein</fullName>
    </recommendedName>
</protein>
<dbReference type="EMBL" id="JAVYJV010000008">
    <property type="protein sequence ID" value="KAK4364768.1"/>
    <property type="molecule type" value="Genomic_DNA"/>
</dbReference>
<dbReference type="PANTHER" id="PTHR48055:SF57">
    <property type="entry name" value="PROTEIN KINASE DOMAIN-CONTAINING PROTEIN"/>
    <property type="match status" value="1"/>
</dbReference>
<name>A0AAE1S6T7_9SOLA</name>